<gene>
    <name evidence="1" type="ORF">K437DRAFT_28544</name>
</gene>
<dbReference type="RefSeq" id="XP_013240655.1">
    <property type="nucleotide sequence ID" value="XM_013385201.1"/>
</dbReference>
<dbReference type="InParanoid" id="A0A066VHR1"/>
<dbReference type="HOGENOM" id="CLU_2160158_0_0_1"/>
<proteinExistence type="predicted"/>
<dbReference type="Proteomes" id="UP000027361">
    <property type="component" value="Unassembled WGS sequence"/>
</dbReference>
<evidence type="ECO:0000313" key="2">
    <source>
        <dbReference type="Proteomes" id="UP000027361"/>
    </source>
</evidence>
<protein>
    <submittedName>
        <fullName evidence="1">Uncharacterized protein</fullName>
    </submittedName>
</protein>
<dbReference type="GeneID" id="25266959"/>
<reference evidence="1 2" key="1">
    <citation type="submission" date="2014-05" db="EMBL/GenBank/DDBJ databases">
        <title>Draft genome sequence of a rare smut relative, Tilletiaria anomala UBC 951.</title>
        <authorList>
            <consortium name="DOE Joint Genome Institute"/>
            <person name="Toome M."/>
            <person name="Kuo A."/>
            <person name="Henrissat B."/>
            <person name="Lipzen A."/>
            <person name="Tritt A."/>
            <person name="Yoshinaga Y."/>
            <person name="Zane M."/>
            <person name="Barry K."/>
            <person name="Grigoriev I.V."/>
            <person name="Spatafora J.W."/>
            <person name="Aimea M.C."/>
        </authorList>
    </citation>
    <scope>NUCLEOTIDE SEQUENCE [LARGE SCALE GENOMIC DNA]</scope>
    <source>
        <strain evidence="1 2">UBC 951</strain>
    </source>
</reference>
<name>A0A066VHR1_TILAU</name>
<keyword evidence="2" id="KW-1185">Reference proteome</keyword>
<evidence type="ECO:0000313" key="1">
    <source>
        <dbReference type="EMBL" id="KDN38279.1"/>
    </source>
</evidence>
<accession>A0A066VHR1</accession>
<dbReference type="AlphaFoldDB" id="A0A066VHR1"/>
<organism evidence="1 2">
    <name type="scientific">Tilletiaria anomala (strain ATCC 24038 / CBS 436.72 / UBC 951)</name>
    <dbReference type="NCBI Taxonomy" id="1037660"/>
    <lineage>
        <taxon>Eukaryota</taxon>
        <taxon>Fungi</taxon>
        <taxon>Dikarya</taxon>
        <taxon>Basidiomycota</taxon>
        <taxon>Ustilaginomycotina</taxon>
        <taxon>Exobasidiomycetes</taxon>
        <taxon>Georgefischeriales</taxon>
        <taxon>Tilletiariaceae</taxon>
        <taxon>Tilletiaria</taxon>
    </lineage>
</organism>
<dbReference type="EMBL" id="JMSN01000121">
    <property type="protein sequence ID" value="KDN38279.1"/>
    <property type="molecule type" value="Genomic_DNA"/>
</dbReference>
<comment type="caution">
    <text evidence="1">The sequence shown here is derived from an EMBL/GenBank/DDBJ whole genome shotgun (WGS) entry which is preliminary data.</text>
</comment>
<sequence>MRPRRIMLAAFQPLSTWAAGLCSIAVRYLYLSIRAPFGSRCFAMRGWYAVRCGAMRACQSATLMFCSCVEHERSCLQWMMGKARHDLFDHPSTPHSCPSIAAGVFCTIRKA</sequence>